<evidence type="ECO:0000256" key="12">
    <source>
        <dbReference type="ARBA" id="ARBA00023239"/>
    </source>
</evidence>
<feature type="chain" id="PRO_5034088963" description="diphosphomevalonate decarboxylase" evidence="14">
    <location>
        <begin position="18"/>
        <end position="551"/>
    </location>
</feature>
<feature type="signal peptide" evidence="14">
    <location>
        <begin position="1"/>
        <end position="17"/>
    </location>
</feature>
<feature type="domain" description="Mvd1 C-terminal" evidence="15">
    <location>
        <begin position="350"/>
        <end position="531"/>
    </location>
</feature>
<dbReference type="PANTHER" id="PTHR10977">
    <property type="entry name" value="DIPHOSPHOMEVALONATE DECARBOXYLASE"/>
    <property type="match status" value="1"/>
</dbReference>
<dbReference type="GO" id="GO:0005524">
    <property type="term" value="F:ATP binding"/>
    <property type="evidence" value="ECO:0007669"/>
    <property type="project" value="UniProtKB-KW"/>
</dbReference>
<keyword evidence="14" id="KW-0732">Signal</keyword>
<dbReference type="PANTHER" id="PTHR10977:SF3">
    <property type="entry name" value="DIPHOSPHOMEVALONATE DECARBOXYLASE"/>
    <property type="match status" value="1"/>
</dbReference>
<keyword evidence="6" id="KW-0067">ATP-binding</keyword>
<accession>A0A8H3ERD1</accession>
<comment type="similarity">
    <text evidence="2">Belongs to the diphosphomevalonate decarboxylase family.</text>
</comment>
<name>A0A8H3ERD1_9LECA</name>
<dbReference type="SUPFAM" id="SSF54211">
    <property type="entry name" value="Ribosomal protein S5 domain 2-like"/>
    <property type="match status" value="1"/>
</dbReference>
<dbReference type="Proteomes" id="UP000664169">
    <property type="component" value="Unassembled WGS sequence"/>
</dbReference>
<protein>
    <recommendedName>
        <fullName evidence="3">diphosphomevalonate decarboxylase</fullName>
        <ecNumber evidence="3">4.1.1.33</ecNumber>
    </recommendedName>
</protein>
<dbReference type="OrthoDB" id="10253702at2759"/>
<evidence type="ECO:0000256" key="8">
    <source>
        <dbReference type="ARBA" id="ARBA00023011"/>
    </source>
</evidence>
<dbReference type="EMBL" id="CAJPDQ010000006">
    <property type="protein sequence ID" value="CAF9910767.1"/>
    <property type="molecule type" value="Genomic_DNA"/>
</dbReference>
<dbReference type="EC" id="4.1.1.33" evidence="3"/>
<keyword evidence="5" id="KW-0547">Nucleotide-binding</keyword>
<dbReference type="NCBIfam" id="TIGR01240">
    <property type="entry name" value="mevDPdecarb"/>
    <property type="match status" value="1"/>
</dbReference>
<dbReference type="Pfam" id="PF18376">
    <property type="entry name" value="MDD_C"/>
    <property type="match status" value="1"/>
</dbReference>
<keyword evidence="8" id="KW-0756">Sterol biosynthesis</keyword>
<proteinExistence type="inferred from homology"/>
<evidence type="ECO:0000256" key="4">
    <source>
        <dbReference type="ARBA" id="ARBA00022516"/>
    </source>
</evidence>
<evidence type="ECO:0000256" key="11">
    <source>
        <dbReference type="ARBA" id="ARBA00023221"/>
    </source>
</evidence>
<evidence type="ECO:0000256" key="7">
    <source>
        <dbReference type="ARBA" id="ARBA00022955"/>
    </source>
</evidence>
<evidence type="ECO:0000256" key="14">
    <source>
        <dbReference type="SAM" id="SignalP"/>
    </source>
</evidence>
<gene>
    <name evidence="17" type="ORF">GOMPHAMPRED_007170</name>
</gene>
<evidence type="ECO:0000256" key="1">
    <source>
        <dbReference type="ARBA" id="ARBA00005055"/>
    </source>
</evidence>
<evidence type="ECO:0000256" key="3">
    <source>
        <dbReference type="ARBA" id="ARBA00012296"/>
    </source>
</evidence>
<dbReference type="InterPro" id="IPR014721">
    <property type="entry name" value="Ribsml_uS5_D2-typ_fold_subgr"/>
</dbReference>
<dbReference type="Pfam" id="PF22700">
    <property type="entry name" value="MVD-like_N"/>
    <property type="match status" value="1"/>
</dbReference>
<dbReference type="InterPro" id="IPR036554">
    <property type="entry name" value="GHMP_kinase_C_sf"/>
</dbReference>
<evidence type="ECO:0000256" key="6">
    <source>
        <dbReference type="ARBA" id="ARBA00022840"/>
    </source>
</evidence>
<dbReference type="GO" id="GO:0019287">
    <property type="term" value="P:isopentenyl diphosphate biosynthetic process, mevalonate pathway"/>
    <property type="evidence" value="ECO:0007669"/>
    <property type="project" value="InterPro"/>
</dbReference>
<dbReference type="GO" id="GO:0004163">
    <property type="term" value="F:diphosphomevalonate decarboxylase activity"/>
    <property type="evidence" value="ECO:0007669"/>
    <property type="project" value="UniProtKB-EC"/>
</dbReference>
<keyword evidence="9" id="KW-0443">Lipid metabolism</keyword>
<dbReference type="FunFam" id="3.30.230.10:FF:000018">
    <property type="entry name" value="Diphosphomevalonate decarboxylase"/>
    <property type="match status" value="1"/>
</dbReference>
<dbReference type="InterPro" id="IPR041431">
    <property type="entry name" value="Mvd1_C"/>
</dbReference>
<comment type="catalytic activity">
    <reaction evidence="13">
        <text>(R)-5-diphosphomevalonate + ATP = isopentenyl diphosphate + ADP + phosphate + CO2</text>
        <dbReference type="Rhea" id="RHEA:23732"/>
        <dbReference type="ChEBI" id="CHEBI:16526"/>
        <dbReference type="ChEBI" id="CHEBI:30616"/>
        <dbReference type="ChEBI" id="CHEBI:43474"/>
        <dbReference type="ChEBI" id="CHEBI:57557"/>
        <dbReference type="ChEBI" id="CHEBI:128769"/>
        <dbReference type="ChEBI" id="CHEBI:456216"/>
        <dbReference type="EC" id="4.1.1.33"/>
    </reaction>
    <physiologicalReaction direction="left-to-right" evidence="13">
        <dbReference type="Rhea" id="RHEA:23733"/>
    </physiologicalReaction>
</comment>
<dbReference type="InterPro" id="IPR029765">
    <property type="entry name" value="Mev_diP_decarb"/>
</dbReference>
<dbReference type="FunFam" id="3.30.70.890:FF:000005">
    <property type="entry name" value="Diphosphomevalonate decarboxylase"/>
    <property type="match status" value="1"/>
</dbReference>
<keyword evidence="10" id="KW-1207">Sterol metabolism</keyword>
<dbReference type="GO" id="GO:0016126">
    <property type="term" value="P:sterol biosynthetic process"/>
    <property type="evidence" value="ECO:0007669"/>
    <property type="project" value="UniProtKB-KW"/>
</dbReference>
<evidence type="ECO:0000256" key="10">
    <source>
        <dbReference type="ARBA" id="ARBA00023166"/>
    </source>
</evidence>
<evidence type="ECO:0000256" key="13">
    <source>
        <dbReference type="ARBA" id="ARBA00048416"/>
    </source>
</evidence>
<dbReference type="Gene3D" id="3.30.230.10">
    <property type="match status" value="1"/>
</dbReference>
<evidence type="ECO:0000256" key="5">
    <source>
        <dbReference type="ARBA" id="ARBA00022741"/>
    </source>
</evidence>
<evidence type="ECO:0000259" key="16">
    <source>
        <dbReference type="Pfam" id="PF22700"/>
    </source>
</evidence>
<reference evidence="17" key="1">
    <citation type="submission" date="2021-03" db="EMBL/GenBank/DDBJ databases">
        <authorList>
            <person name="Tagirdzhanova G."/>
        </authorList>
    </citation>
    <scope>NUCLEOTIDE SEQUENCE</scope>
</reference>
<keyword evidence="12" id="KW-0456">Lyase</keyword>
<evidence type="ECO:0000313" key="18">
    <source>
        <dbReference type="Proteomes" id="UP000664169"/>
    </source>
</evidence>
<dbReference type="InterPro" id="IPR020568">
    <property type="entry name" value="Ribosomal_Su5_D2-typ_SF"/>
</dbReference>
<evidence type="ECO:0000256" key="2">
    <source>
        <dbReference type="ARBA" id="ARBA00008831"/>
    </source>
</evidence>
<organism evidence="17 18">
    <name type="scientific">Gomphillus americanus</name>
    <dbReference type="NCBI Taxonomy" id="1940652"/>
    <lineage>
        <taxon>Eukaryota</taxon>
        <taxon>Fungi</taxon>
        <taxon>Dikarya</taxon>
        <taxon>Ascomycota</taxon>
        <taxon>Pezizomycotina</taxon>
        <taxon>Lecanoromycetes</taxon>
        <taxon>OSLEUM clade</taxon>
        <taxon>Ostropomycetidae</taxon>
        <taxon>Ostropales</taxon>
        <taxon>Graphidaceae</taxon>
        <taxon>Gomphilloideae</taxon>
        <taxon>Gomphillus</taxon>
    </lineage>
</organism>
<dbReference type="Gene3D" id="3.30.70.890">
    <property type="entry name" value="GHMP kinase, C-terminal domain"/>
    <property type="match status" value="1"/>
</dbReference>
<comment type="caution">
    <text evidence="17">The sequence shown here is derived from an EMBL/GenBank/DDBJ whole genome shotgun (WGS) entry which is preliminary data.</text>
</comment>
<dbReference type="AlphaFoldDB" id="A0A8H3ERD1"/>
<dbReference type="InterPro" id="IPR053859">
    <property type="entry name" value="MVD-like_N"/>
</dbReference>
<feature type="domain" description="Diphosphomevalonate decarboxylase-like N-terminal" evidence="16">
    <location>
        <begin position="173"/>
        <end position="334"/>
    </location>
</feature>
<evidence type="ECO:0000256" key="9">
    <source>
        <dbReference type="ARBA" id="ARBA00023098"/>
    </source>
</evidence>
<keyword evidence="4" id="KW-0444">Lipid biosynthesis</keyword>
<sequence length="551" mass="58105">MVMIPFASFALSTLALGTAILVEATACTASQRIAYAKQVPAAYAQPTVPQTYAAFLAIPFGVPGLTDPCTTTIYPNGGSGVVVGVTGQGVVNFGTETRQVFSSVTGVYQDFGQNGTTVIYTNVTLGVQSDVVIPVTFSAQVYLDFNVNCRIFAVRAYAEIPTYINGMPTMLYQYWGKRDTKLNLPTNSSLSVTLSQADLRTLTTAACSTTFSGPDTLTLNGEPSDLTSHRPASCLQALRKLRSDLESQNPSLPKLSDLPLRIVSENNFPTAAGLASSAAGFAALVRAIADLYELPQSPEDLSEIARQGSGSACRSLLGGYVAWDMGSAADGGDSKARVVAESIHWPEMRALILVASSKKKDVGSTAGMQATVATSQLFKIRASEVVSREMALMEKAVLAKDFESFATVTMRDSNSFHATCLDTSPPIFYLTDVSRAAIRAVEQINDAAGKVVAAYTFDAGPNAVVYYLEENERAVAGVFKAVLGGIDGWQSGRGSGVQAFVGESPVKDTVAETLKSGVSKVILTGVGEGPVKVQEHLIDTHGQAVQKGHAA</sequence>
<keyword evidence="18" id="KW-1185">Reference proteome</keyword>
<dbReference type="SUPFAM" id="SSF55060">
    <property type="entry name" value="GHMP Kinase, C-terminal domain"/>
    <property type="match status" value="1"/>
</dbReference>
<evidence type="ECO:0000259" key="15">
    <source>
        <dbReference type="Pfam" id="PF18376"/>
    </source>
</evidence>
<keyword evidence="7" id="KW-0752">Steroid biosynthesis</keyword>
<comment type="pathway">
    <text evidence="1">Isoprenoid biosynthesis; isopentenyl diphosphate biosynthesis via mevalonate pathway; isopentenyl diphosphate from (R)-mevalonate: step 3/3.</text>
</comment>
<keyword evidence="11" id="KW-0753">Steroid metabolism</keyword>
<dbReference type="GO" id="GO:0005829">
    <property type="term" value="C:cytosol"/>
    <property type="evidence" value="ECO:0007669"/>
    <property type="project" value="InterPro"/>
</dbReference>
<evidence type="ECO:0000313" key="17">
    <source>
        <dbReference type="EMBL" id="CAF9910767.1"/>
    </source>
</evidence>